<dbReference type="RefSeq" id="WP_266131002.1">
    <property type="nucleotide sequence ID" value="NZ_JAPKMY010000008.1"/>
</dbReference>
<name>A0A9X3IHG4_9GAMM</name>
<keyword evidence="3" id="KW-1185">Reference proteome</keyword>
<sequence length="156" mass="18340">MDIRRDNGKNSLDEIKRVQNELGYFFPNNYIDLIRNHDALRFEKNIFDFKNIYNKEDERDLNFLSFKSDHLDGDILSNQDNVNDLENYGIKDLVVFGICANGDYICFDYREDSKTSNPKIVLVYHDDFVDFDDGTSSMVVNDVANNFDEFLKLLHE</sequence>
<reference evidence="2" key="1">
    <citation type="submission" date="2022-11" db="EMBL/GenBank/DDBJ databases">
        <title>Biodiversity and phylogenetic relationships of bacteria.</title>
        <authorList>
            <person name="Machado R.A.R."/>
            <person name="Bhat A."/>
            <person name="Loulou A."/>
            <person name="Kallel S."/>
        </authorList>
    </citation>
    <scope>NUCLEOTIDE SEQUENCE</scope>
    <source>
        <strain evidence="2">A-IN1</strain>
    </source>
</reference>
<dbReference type="EMBL" id="JAPKMY010000008">
    <property type="protein sequence ID" value="MCX5468923.1"/>
    <property type="molecule type" value="Genomic_DNA"/>
</dbReference>
<gene>
    <name evidence="2" type="ORF">OSH00_14430</name>
</gene>
<dbReference type="Proteomes" id="UP001146019">
    <property type="component" value="Unassembled WGS sequence"/>
</dbReference>
<evidence type="ECO:0000259" key="1">
    <source>
        <dbReference type="SMART" id="SM00860"/>
    </source>
</evidence>
<dbReference type="InterPro" id="IPR037883">
    <property type="entry name" value="Knr4/Smi1-like_sf"/>
</dbReference>
<dbReference type="Pfam" id="PF09346">
    <property type="entry name" value="SMI1_KNR4"/>
    <property type="match status" value="1"/>
</dbReference>
<accession>A0A9X3IHG4</accession>
<protein>
    <submittedName>
        <fullName evidence="2">SMI1/KNR4 family protein</fullName>
    </submittedName>
</protein>
<evidence type="ECO:0000313" key="3">
    <source>
        <dbReference type="Proteomes" id="UP001146019"/>
    </source>
</evidence>
<feature type="domain" description="Knr4/Smi1-like" evidence="1">
    <location>
        <begin position="9"/>
        <end position="153"/>
    </location>
</feature>
<organism evidence="2 3">
    <name type="scientific">Acinetobacter nematophilus</name>
    <dbReference type="NCBI Taxonomy" id="2994642"/>
    <lineage>
        <taxon>Bacteria</taxon>
        <taxon>Pseudomonadati</taxon>
        <taxon>Pseudomonadota</taxon>
        <taxon>Gammaproteobacteria</taxon>
        <taxon>Moraxellales</taxon>
        <taxon>Moraxellaceae</taxon>
        <taxon>Acinetobacter</taxon>
    </lineage>
</organism>
<comment type="caution">
    <text evidence="2">The sequence shown here is derived from an EMBL/GenBank/DDBJ whole genome shotgun (WGS) entry which is preliminary data.</text>
</comment>
<evidence type="ECO:0000313" key="2">
    <source>
        <dbReference type="EMBL" id="MCX5468923.1"/>
    </source>
</evidence>
<dbReference type="AlphaFoldDB" id="A0A9X3IHG4"/>
<dbReference type="SUPFAM" id="SSF160631">
    <property type="entry name" value="SMI1/KNR4-like"/>
    <property type="match status" value="1"/>
</dbReference>
<dbReference type="SMART" id="SM00860">
    <property type="entry name" value="SMI1_KNR4"/>
    <property type="match status" value="1"/>
</dbReference>
<proteinExistence type="predicted"/>
<dbReference type="InterPro" id="IPR018958">
    <property type="entry name" value="Knr4/Smi1-like_dom"/>
</dbReference>
<dbReference type="Gene3D" id="3.40.1580.10">
    <property type="entry name" value="SMI1/KNR4-like"/>
    <property type="match status" value="1"/>
</dbReference>